<protein>
    <recommendedName>
        <fullName evidence="1">UPF0246 protein AFM12_09050</fullName>
    </recommendedName>
</protein>
<dbReference type="Pfam" id="PF03883">
    <property type="entry name" value="H2O2_YaaD"/>
    <property type="match status" value="1"/>
</dbReference>
<dbReference type="PANTHER" id="PTHR30283:SF4">
    <property type="entry name" value="PEROXIDE STRESS RESISTANCE PROTEIN YAAA"/>
    <property type="match status" value="1"/>
</dbReference>
<evidence type="ECO:0000256" key="1">
    <source>
        <dbReference type="HAMAP-Rule" id="MF_00652"/>
    </source>
</evidence>
<comment type="similarity">
    <text evidence="1">Belongs to the UPF0246 family.</text>
</comment>
<dbReference type="PATRIC" id="fig|1605367.3.peg.3191"/>
<name>A0A0P7BV17_9BACT</name>
<dbReference type="InterPro" id="IPR005583">
    <property type="entry name" value="YaaA"/>
</dbReference>
<dbReference type="GO" id="GO:0033194">
    <property type="term" value="P:response to hydroperoxide"/>
    <property type="evidence" value="ECO:0007669"/>
    <property type="project" value="TreeGrafter"/>
</dbReference>
<dbReference type="PANTHER" id="PTHR30283">
    <property type="entry name" value="PEROXIDE STRESS RESPONSE PROTEIN YAAA"/>
    <property type="match status" value="1"/>
</dbReference>
<accession>A0A0P7BV17</accession>
<gene>
    <name evidence="2" type="ORF">AFM12_09050</name>
</gene>
<organism evidence="2 3">
    <name type="scientific">Jiulongibacter sediminis</name>
    <dbReference type="NCBI Taxonomy" id="1605367"/>
    <lineage>
        <taxon>Bacteria</taxon>
        <taxon>Pseudomonadati</taxon>
        <taxon>Bacteroidota</taxon>
        <taxon>Cytophagia</taxon>
        <taxon>Cytophagales</taxon>
        <taxon>Leadbetterellaceae</taxon>
        <taxon>Jiulongibacter</taxon>
    </lineage>
</organism>
<sequence>MKIVVSPAKTLDFETPLPTQEYSLPRFTEEIETLNEVLKKKSPKKLSDLMSISKALAELNRERNLTRTNEYTPENSRQAVFAFKGDVYLGLDAYSLNENQIHQMNDKLRILSGLYGLLKPLDLIQPYRLEMGTSLKVGRKPNLYKFWDKKITEALNEEMKDGEPLINLASQEYFGAVKPELLKGPLITPVFKDYKNGDLKIISFFAKKARGLMTRFAIVKNINAPEDLKTFNYEGYEFDNKLSDEKEWVFVR</sequence>
<dbReference type="HAMAP" id="MF_00652">
    <property type="entry name" value="UPF0246"/>
    <property type="match status" value="1"/>
</dbReference>
<evidence type="ECO:0000313" key="3">
    <source>
        <dbReference type="Proteomes" id="UP000050454"/>
    </source>
</evidence>
<reference evidence="2 3" key="1">
    <citation type="submission" date="2015-07" db="EMBL/GenBank/DDBJ databases">
        <title>The draft genome sequence of Leadbetterella sp. JN14-9.</title>
        <authorList>
            <person name="Liu Y."/>
            <person name="Du J."/>
            <person name="Shao Z."/>
        </authorList>
    </citation>
    <scope>NUCLEOTIDE SEQUENCE [LARGE SCALE GENOMIC DNA]</scope>
    <source>
        <strain evidence="2 3">JN14-9</strain>
    </source>
</reference>
<proteinExistence type="inferred from homology"/>
<evidence type="ECO:0000313" key="2">
    <source>
        <dbReference type="EMBL" id="KPM48721.1"/>
    </source>
</evidence>
<dbReference type="OrthoDB" id="9777133at2"/>
<comment type="caution">
    <text evidence="2">The sequence shown here is derived from an EMBL/GenBank/DDBJ whole genome shotgun (WGS) entry which is preliminary data.</text>
</comment>
<dbReference type="EMBL" id="LGTQ01000006">
    <property type="protein sequence ID" value="KPM48721.1"/>
    <property type="molecule type" value="Genomic_DNA"/>
</dbReference>
<keyword evidence="3" id="KW-1185">Reference proteome</keyword>
<dbReference type="AlphaFoldDB" id="A0A0P7BV17"/>
<dbReference type="NCBIfam" id="NF002542">
    <property type="entry name" value="PRK02101.1-3"/>
    <property type="match status" value="1"/>
</dbReference>
<dbReference type="STRING" id="1605367.AFM12_09050"/>
<dbReference type="Proteomes" id="UP000050454">
    <property type="component" value="Unassembled WGS sequence"/>
</dbReference>
<dbReference type="GO" id="GO:0005829">
    <property type="term" value="C:cytosol"/>
    <property type="evidence" value="ECO:0007669"/>
    <property type="project" value="TreeGrafter"/>
</dbReference>
<dbReference type="RefSeq" id="WP_055146911.1">
    <property type="nucleotide sequence ID" value="NZ_JXSZ01000006.1"/>
</dbReference>